<feature type="region of interest" description="Disordered" evidence="1">
    <location>
        <begin position="206"/>
        <end position="234"/>
    </location>
</feature>
<dbReference type="EMBL" id="CM029038">
    <property type="protein sequence ID" value="KAG2654308.1"/>
    <property type="molecule type" value="Genomic_DNA"/>
</dbReference>
<reference evidence="2" key="1">
    <citation type="submission" date="2020-05" db="EMBL/GenBank/DDBJ databases">
        <title>WGS assembly of Panicum virgatum.</title>
        <authorList>
            <person name="Lovell J.T."/>
            <person name="Jenkins J."/>
            <person name="Shu S."/>
            <person name="Juenger T.E."/>
            <person name="Schmutz J."/>
        </authorList>
    </citation>
    <scope>NUCLEOTIDE SEQUENCE</scope>
    <source>
        <strain evidence="2">AP13</strain>
    </source>
</reference>
<feature type="region of interest" description="Disordered" evidence="1">
    <location>
        <begin position="34"/>
        <end position="193"/>
    </location>
</feature>
<organism evidence="2 3">
    <name type="scientific">Panicum virgatum</name>
    <name type="common">Blackwell switchgrass</name>
    <dbReference type="NCBI Taxonomy" id="38727"/>
    <lineage>
        <taxon>Eukaryota</taxon>
        <taxon>Viridiplantae</taxon>
        <taxon>Streptophyta</taxon>
        <taxon>Embryophyta</taxon>
        <taxon>Tracheophyta</taxon>
        <taxon>Spermatophyta</taxon>
        <taxon>Magnoliopsida</taxon>
        <taxon>Liliopsida</taxon>
        <taxon>Poales</taxon>
        <taxon>Poaceae</taxon>
        <taxon>PACMAD clade</taxon>
        <taxon>Panicoideae</taxon>
        <taxon>Panicodae</taxon>
        <taxon>Paniceae</taxon>
        <taxon>Panicinae</taxon>
        <taxon>Panicum</taxon>
        <taxon>Panicum sect. Hiantes</taxon>
    </lineage>
</organism>
<name>A0A8T0X6T4_PANVG</name>
<dbReference type="Proteomes" id="UP000823388">
    <property type="component" value="Chromosome 1N"/>
</dbReference>
<keyword evidence="3" id="KW-1185">Reference proteome</keyword>
<comment type="caution">
    <text evidence="2">The sequence shown here is derived from an EMBL/GenBank/DDBJ whole genome shotgun (WGS) entry which is preliminary data.</text>
</comment>
<evidence type="ECO:0000313" key="2">
    <source>
        <dbReference type="EMBL" id="KAG2654308.1"/>
    </source>
</evidence>
<evidence type="ECO:0000313" key="3">
    <source>
        <dbReference type="Proteomes" id="UP000823388"/>
    </source>
</evidence>
<proteinExistence type="predicted"/>
<feature type="compositionally biased region" description="Low complexity" evidence="1">
    <location>
        <begin position="56"/>
        <end position="66"/>
    </location>
</feature>
<gene>
    <name evidence="2" type="ORF">PVAP13_1NG479300</name>
</gene>
<sequence length="234" mass="24726">MWIWPGTRPPATRRRRCRRVLVIRRLLFPLVPTRRGRGRAQEPSAQPRPRPRRQPSCRGGSPSSSAFLLPPGGGAGKSELPSSSVTLQWRPAGAGAAAAAQDSSRSSPSACPGGAAVMQPPAPPQSTAGSHSRLHPLLPQPPSPAHGGRSFGGSGRRSTSTMRRCSRGVPGGAAKRRRLPPGDDGFRQRRAVPSGWAREAASFLGKVGPAWGSGGPLPRLIWRNRAPPQPSRTG</sequence>
<protein>
    <submittedName>
        <fullName evidence="2">Uncharacterized protein</fullName>
    </submittedName>
</protein>
<feature type="compositionally biased region" description="Low complexity" evidence="1">
    <location>
        <begin position="91"/>
        <end position="116"/>
    </location>
</feature>
<dbReference type="AlphaFoldDB" id="A0A8T0X6T4"/>
<accession>A0A8T0X6T4</accession>
<evidence type="ECO:0000256" key="1">
    <source>
        <dbReference type="SAM" id="MobiDB-lite"/>
    </source>
</evidence>